<dbReference type="Proteomes" id="UP000075714">
    <property type="component" value="Unassembled WGS sequence"/>
</dbReference>
<accession>A0A150GJR5</accession>
<dbReference type="InterPro" id="IPR038765">
    <property type="entry name" value="Papain-like_cys_pep_sf"/>
</dbReference>
<dbReference type="InterPro" id="IPR000668">
    <property type="entry name" value="Peptidase_C1A_C"/>
</dbReference>
<gene>
    <name evidence="2" type="ORF">GPECTOR_18g15</name>
</gene>
<dbReference type="OrthoDB" id="10509551at2759"/>
<dbReference type="AlphaFoldDB" id="A0A150GJR5"/>
<dbReference type="Pfam" id="PF00112">
    <property type="entry name" value="Peptidase_C1"/>
    <property type="match status" value="1"/>
</dbReference>
<keyword evidence="3" id="KW-1185">Reference proteome</keyword>
<dbReference type="GO" id="GO:0006508">
    <property type="term" value="P:proteolysis"/>
    <property type="evidence" value="ECO:0007669"/>
    <property type="project" value="InterPro"/>
</dbReference>
<organism evidence="2 3">
    <name type="scientific">Gonium pectorale</name>
    <name type="common">Green alga</name>
    <dbReference type="NCBI Taxonomy" id="33097"/>
    <lineage>
        <taxon>Eukaryota</taxon>
        <taxon>Viridiplantae</taxon>
        <taxon>Chlorophyta</taxon>
        <taxon>core chlorophytes</taxon>
        <taxon>Chlorophyceae</taxon>
        <taxon>CS clade</taxon>
        <taxon>Chlamydomonadales</taxon>
        <taxon>Volvocaceae</taxon>
        <taxon>Gonium</taxon>
    </lineage>
</organism>
<protein>
    <recommendedName>
        <fullName evidence="1">Peptidase C1A papain C-terminal domain-containing protein</fullName>
    </recommendedName>
</protein>
<evidence type="ECO:0000259" key="1">
    <source>
        <dbReference type="Pfam" id="PF00112"/>
    </source>
</evidence>
<dbReference type="Gene3D" id="3.90.70.10">
    <property type="entry name" value="Cysteine proteinases"/>
    <property type="match status" value="1"/>
</dbReference>
<reference evidence="3" key="1">
    <citation type="journal article" date="2016" name="Nat. Commun.">
        <title>The Gonium pectorale genome demonstrates co-option of cell cycle regulation during the evolution of multicellularity.</title>
        <authorList>
            <person name="Hanschen E.R."/>
            <person name="Marriage T.N."/>
            <person name="Ferris P.J."/>
            <person name="Hamaji T."/>
            <person name="Toyoda A."/>
            <person name="Fujiyama A."/>
            <person name="Neme R."/>
            <person name="Noguchi H."/>
            <person name="Minakuchi Y."/>
            <person name="Suzuki M."/>
            <person name="Kawai-Toyooka H."/>
            <person name="Smith D.R."/>
            <person name="Sparks H."/>
            <person name="Anderson J."/>
            <person name="Bakaric R."/>
            <person name="Luria V."/>
            <person name="Karger A."/>
            <person name="Kirschner M.W."/>
            <person name="Durand P.M."/>
            <person name="Michod R.E."/>
            <person name="Nozaki H."/>
            <person name="Olson B.J."/>
        </authorList>
    </citation>
    <scope>NUCLEOTIDE SEQUENCE [LARGE SCALE GENOMIC DNA]</scope>
    <source>
        <strain evidence="3">NIES-2863</strain>
    </source>
</reference>
<proteinExistence type="predicted"/>
<sequence length="218" mass="22831">MKVNVRRVLCPSVANYTFYRLQDVPGAYLLQSLNGTIPAPVGLGAVCGATPRCSAFTTMGDLKVVPMAPLFSVMDGSASDVLSCDGIYIATDGRTLAGLLPPVAKQLQSQNIDPRTASSLQPEELRKAFAAAKVPLAQEDKAVGSYTFSQVLAALNDPVWDSRRVVGPGNTAISYVSPVKDQGSCGACVAFAATAIAEIAVAVANESAVNTNDYSEQW</sequence>
<dbReference type="SUPFAM" id="SSF54001">
    <property type="entry name" value="Cysteine proteinases"/>
    <property type="match status" value="1"/>
</dbReference>
<evidence type="ECO:0000313" key="3">
    <source>
        <dbReference type="Proteomes" id="UP000075714"/>
    </source>
</evidence>
<evidence type="ECO:0000313" key="2">
    <source>
        <dbReference type="EMBL" id="KXZ49994.1"/>
    </source>
</evidence>
<dbReference type="GO" id="GO:0008234">
    <property type="term" value="F:cysteine-type peptidase activity"/>
    <property type="evidence" value="ECO:0007669"/>
    <property type="project" value="InterPro"/>
</dbReference>
<dbReference type="STRING" id="33097.A0A150GJR5"/>
<name>A0A150GJR5_GONPE</name>
<comment type="caution">
    <text evidence="2">The sequence shown here is derived from an EMBL/GenBank/DDBJ whole genome shotgun (WGS) entry which is preliminary data.</text>
</comment>
<dbReference type="EMBL" id="LSYV01000019">
    <property type="protein sequence ID" value="KXZ49994.1"/>
    <property type="molecule type" value="Genomic_DNA"/>
</dbReference>
<feature type="domain" description="Peptidase C1A papain C-terminal" evidence="1">
    <location>
        <begin position="175"/>
        <end position="216"/>
    </location>
</feature>